<dbReference type="NCBIfam" id="TIGR01352">
    <property type="entry name" value="tonB_Cterm"/>
    <property type="match status" value="1"/>
</dbReference>
<dbReference type="InterPro" id="IPR006260">
    <property type="entry name" value="TonB/TolA_C"/>
</dbReference>
<dbReference type="EMBL" id="CP012669">
    <property type="protein sequence ID" value="ALE17062.1"/>
    <property type="molecule type" value="Genomic_DNA"/>
</dbReference>
<dbReference type="AlphaFoldDB" id="A0A0M3TAG6"/>
<dbReference type="OrthoDB" id="7585155at2"/>
<evidence type="ECO:0000313" key="9">
    <source>
        <dbReference type="Proteomes" id="UP000057938"/>
    </source>
</evidence>
<protein>
    <submittedName>
        <fullName evidence="8">Ferric siderophore transport system, periplasmic binding protein TonB</fullName>
    </submittedName>
</protein>
<keyword evidence="9" id="KW-1185">Reference proteome</keyword>
<gene>
    <name evidence="8" type="ORF">AMC99_01772</name>
</gene>
<organism evidence="8 9">
    <name type="scientific">Altererythrobacter epoxidivorans</name>
    <dbReference type="NCBI Taxonomy" id="361183"/>
    <lineage>
        <taxon>Bacteria</taxon>
        <taxon>Pseudomonadati</taxon>
        <taxon>Pseudomonadota</taxon>
        <taxon>Alphaproteobacteria</taxon>
        <taxon>Sphingomonadales</taxon>
        <taxon>Erythrobacteraceae</taxon>
        <taxon>Altererythrobacter</taxon>
    </lineage>
</organism>
<feature type="compositionally biased region" description="Pro residues" evidence="5">
    <location>
        <begin position="57"/>
        <end position="66"/>
    </location>
</feature>
<evidence type="ECO:0000313" key="8">
    <source>
        <dbReference type="EMBL" id="ALE17062.1"/>
    </source>
</evidence>
<evidence type="ECO:0000256" key="4">
    <source>
        <dbReference type="ARBA" id="ARBA00023136"/>
    </source>
</evidence>
<dbReference type="Proteomes" id="UP000057938">
    <property type="component" value="Chromosome"/>
</dbReference>
<name>A0A0M3TAG6_9SPHN</name>
<dbReference type="GO" id="GO:0055085">
    <property type="term" value="P:transmembrane transport"/>
    <property type="evidence" value="ECO:0007669"/>
    <property type="project" value="InterPro"/>
</dbReference>
<accession>A0A0M3TAG6</accession>
<comment type="subcellular location">
    <subcellularLocation>
        <location evidence="1">Membrane</location>
        <topology evidence="1">Single-pass membrane protein</topology>
    </subcellularLocation>
</comment>
<evidence type="ECO:0000259" key="7">
    <source>
        <dbReference type="Pfam" id="PF03544"/>
    </source>
</evidence>
<evidence type="ECO:0000256" key="3">
    <source>
        <dbReference type="ARBA" id="ARBA00022989"/>
    </source>
</evidence>
<keyword evidence="3 6" id="KW-1133">Transmembrane helix</keyword>
<dbReference type="PATRIC" id="fig|361183.4.peg.1742"/>
<evidence type="ECO:0000256" key="2">
    <source>
        <dbReference type="ARBA" id="ARBA00022692"/>
    </source>
</evidence>
<feature type="domain" description="TonB C-terminal" evidence="7">
    <location>
        <begin position="148"/>
        <end position="220"/>
    </location>
</feature>
<feature type="transmembrane region" description="Helical" evidence="6">
    <location>
        <begin position="12"/>
        <end position="33"/>
    </location>
</feature>
<evidence type="ECO:0000256" key="5">
    <source>
        <dbReference type="SAM" id="MobiDB-lite"/>
    </source>
</evidence>
<keyword evidence="4 6" id="KW-0472">Membrane</keyword>
<dbReference type="Pfam" id="PF03544">
    <property type="entry name" value="TonB_C"/>
    <property type="match status" value="1"/>
</dbReference>
<dbReference type="GO" id="GO:0016020">
    <property type="term" value="C:membrane"/>
    <property type="evidence" value="ECO:0007669"/>
    <property type="project" value="UniProtKB-SubCell"/>
</dbReference>
<proteinExistence type="predicted"/>
<feature type="region of interest" description="Disordered" evidence="5">
    <location>
        <begin position="51"/>
        <end position="74"/>
    </location>
</feature>
<dbReference type="Gene3D" id="3.30.1150.10">
    <property type="match status" value="1"/>
</dbReference>
<reference evidence="8 9" key="1">
    <citation type="submission" date="2015-09" db="EMBL/GenBank/DDBJ databases">
        <title>Complete genome sequence of a benzo[a]pyrene-degrading bacterium Altererythrobacter epoxidivorans CGMCC 1.7731T.</title>
        <authorList>
            <person name="Li Z."/>
            <person name="Cheng H."/>
            <person name="Huo Y."/>
            <person name="Xu X."/>
        </authorList>
    </citation>
    <scope>NUCLEOTIDE SEQUENCE [LARGE SCALE GENOMIC DNA]</scope>
    <source>
        <strain evidence="8 9">CGMCC 1.7731</strain>
    </source>
</reference>
<feature type="region of interest" description="Disordered" evidence="5">
    <location>
        <begin position="115"/>
        <end position="139"/>
    </location>
</feature>
<dbReference type="SUPFAM" id="SSF74653">
    <property type="entry name" value="TolA/TonB C-terminal domain"/>
    <property type="match status" value="1"/>
</dbReference>
<keyword evidence="2 6" id="KW-0812">Transmembrane</keyword>
<dbReference type="InterPro" id="IPR037682">
    <property type="entry name" value="TonB_C"/>
</dbReference>
<dbReference type="STRING" id="361183.AMC99_01772"/>
<dbReference type="KEGG" id="aep:AMC99_01772"/>
<sequence>MSYVSQSHANRPAAVAGVIAIHAGLGAIIVLGLQTNVVNLITDGPVAAFDVKDEVEPPPPPPPPVDEPQVDPVTPPLYVPPAPIPLPTKPNFVDTTSELPPMTDEVILKVLPPVRETPPVKPTGMPAEGASPRNNPGAWVTDADYKSRWIREGLSGTARFKLEIGSNGRVESCQITQSTGHPALDDATCDLVTRRARFDAAKDTTGTSTRGTYSNAVRWQMPD</sequence>
<evidence type="ECO:0000256" key="6">
    <source>
        <dbReference type="SAM" id="Phobius"/>
    </source>
</evidence>
<evidence type="ECO:0000256" key="1">
    <source>
        <dbReference type="ARBA" id="ARBA00004167"/>
    </source>
</evidence>
<dbReference type="RefSeq" id="WP_061925504.1">
    <property type="nucleotide sequence ID" value="NZ_CP012669.1"/>
</dbReference>